<dbReference type="GO" id="GO:0004540">
    <property type="term" value="F:RNA nuclease activity"/>
    <property type="evidence" value="ECO:0007669"/>
    <property type="project" value="InterPro"/>
</dbReference>
<dbReference type="Gene3D" id="3.40.50.1010">
    <property type="entry name" value="5'-nuclease"/>
    <property type="match status" value="1"/>
</dbReference>
<feature type="domain" description="NYN" evidence="1">
    <location>
        <begin position="73"/>
        <end position="141"/>
    </location>
</feature>
<keyword evidence="3" id="KW-1185">Reference proteome</keyword>
<dbReference type="InterPro" id="IPR021139">
    <property type="entry name" value="NYN"/>
</dbReference>
<evidence type="ECO:0000259" key="1">
    <source>
        <dbReference type="Pfam" id="PF01936"/>
    </source>
</evidence>
<dbReference type="Pfam" id="PF01936">
    <property type="entry name" value="NYN"/>
    <property type="match status" value="1"/>
</dbReference>
<dbReference type="EMBL" id="BOOO01000015">
    <property type="protein sequence ID" value="GII29366.1"/>
    <property type="molecule type" value="Genomic_DNA"/>
</dbReference>
<accession>A0A8J3TNV5</accession>
<reference evidence="2 3" key="1">
    <citation type="submission" date="2021-01" db="EMBL/GenBank/DDBJ databases">
        <title>Whole genome shotgun sequence of Planotetraspora mira NBRC 15435.</title>
        <authorList>
            <person name="Komaki H."/>
            <person name="Tamura T."/>
        </authorList>
    </citation>
    <scope>NUCLEOTIDE SEQUENCE [LARGE SCALE GENOMIC DNA]</scope>
    <source>
        <strain evidence="2 3">NBRC 15435</strain>
    </source>
</reference>
<name>A0A8J3TNV5_9ACTN</name>
<comment type="caution">
    <text evidence="2">The sequence shown here is derived from an EMBL/GenBank/DDBJ whole genome shotgun (WGS) entry which is preliminary data.</text>
</comment>
<dbReference type="Proteomes" id="UP000650628">
    <property type="component" value="Unassembled WGS sequence"/>
</dbReference>
<evidence type="ECO:0000313" key="2">
    <source>
        <dbReference type="EMBL" id="GII29366.1"/>
    </source>
</evidence>
<evidence type="ECO:0000313" key="3">
    <source>
        <dbReference type="Proteomes" id="UP000650628"/>
    </source>
</evidence>
<dbReference type="RefSeq" id="WP_203953374.1">
    <property type="nucleotide sequence ID" value="NZ_BOOO01000015.1"/>
</dbReference>
<protein>
    <recommendedName>
        <fullName evidence="1">NYN domain-containing protein</fullName>
    </recommendedName>
</protein>
<proteinExistence type="predicted"/>
<dbReference type="AlphaFoldDB" id="A0A8J3TNV5"/>
<gene>
    <name evidence="2" type="ORF">Pmi06nite_28080</name>
</gene>
<sequence length="152" mass="16396">MRSLRQGRAIHLLDIENLAGSARPDTAGVEQVMAAYRRLVPIGEMDQFVVAVNHNALVGVGLAFHGVQLLMRSGPDGADSALSEAALADRVDLRFERVVIGSGDGYFTDLARWLADHGVRVTVVARTRSISWRLYVAVSDVAYLDPAAPRAA</sequence>
<organism evidence="2 3">
    <name type="scientific">Planotetraspora mira</name>
    <dbReference type="NCBI Taxonomy" id="58121"/>
    <lineage>
        <taxon>Bacteria</taxon>
        <taxon>Bacillati</taxon>
        <taxon>Actinomycetota</taxon>
        <taxon>Actinomycetes</taxon>
        <taxon>Streptosporangiales</taxon>
        <taxon>Streptosporangiaceae</taxon>
        <taxon>Planotetraspora</taxon>
    </lineage>
</organism>